<dbReference type="SUPFAM" id="SSF54106">
    <property type="entry name" value="LysM domain"/>
    <property type="match status" value="1"/>
</dbReference>
<dbReference type="Pfam" id="PF01476">
    <property type="entry name" value="LysM"/>
    <property type="match status" value="1"/>
</dbReference>
<dbReference type="STRING" id="266128.ABB25_01825"/>
<dbReference type="PROSITE" id="PS51782">
    <property type="entry name" value="LYSM"/>
    <property type="match status" value="1"/>
</dbReference>
<keyword evidence="5" id="KW-1185">Reference proteome</keyword>
<name>A0A0R0C101_9GAMM</name>
<proteinExistence type="predicted"/>
<dbReference type="EMBL" id="LDJH01000005">
    <property type="protein sequence ID" value="KRG60034.1"/>
    <property type="molecule type" value="Genomic_DNA"/>
</dbReference>
<dbReference type="Proteomes" id="UP000051254">
    <property type="component" value="Unassembled WGS sequence"/>
</dbReference>
<dbReference type="PATRIC" id="fig|266128.3.peg.2012"/>
<evidence type="ECO:0000256" key="1">
    <source>
        <dbReference type="SAM" id="MobiDB-lite"/>
    </source>
</evidence>
<evidence type="ECO:0000313" key="6">
    <source>
        <dbReference type="Proteomes" id="UP000550609"/>
    </source>
</evidence>
<dbReference type="AlphaFoldDB" id="A0A0R0C101"/>
<feature type="compositionally biased region" description="Polar residues" evidence="1">
    <location>
        <begin position="1"/>
        <end position="25"/>
    </location>
</feature>
<dbReference type="OrthoDB" id="370541at2"/>
<feature type="region of interest" description="Disordered" evidence="1">
    <location>
        <begin position="1"/>
        <end position="35"/>
    </location>
</feature>
<dbReference type="Gene3D" id="3.10.350.10">
    <property type="entry name" value="LysM domain"/>
    <property type="match status" value="1"/>
</dbReference>
<evidence type="ECO:0000313" key="3">
    <source>
        <dbReference type="EMBL" id="KRG60034.1"/>
    </source>
</evidence>
<gene>
    <name evidence="3" type="ORF">ABB25_01825</name>
    <name evidence="4" type="ORF">H4O09_09480</name>
</gene>
<dbReference type="CDD" id="cd00118">
    <property type="entry name" value="LysM"/>
    <property type="match status" value="1"/>
</dbReference>
<dbReference type="RefSeq" id="WP_083488055.1">
    <property type="nucleotide sequence ID" value="NZ_JACIUV010000004.1"/>
</dbReference>
<feature type="domain" description="LysM" evidence="2">
    <location>
        <begin position="31"/>
        <end position="80"/>
    </location>
</feature>
<dbReference type="EMBL" id="JACIUV010000004">
    <property type="protein sequence ID" value="MBB1117276.1"/>
    <property type="molecule type" value="Genomic_DNA"/>
</dbReference>
<comment type="caution">
    <text evidence="3">The sequence shown here is derived from an EMBL/GenBank/DDBJ whole genome shotgun (WGS) entry which is preliminary data.</text>
</comment>
<organism evidence="3 5">
    <name type="scientific">Stenotrophomonas koreensis</name>
    <dbReference type="NCBI Taxonomy" id="266128"/>
    <lineage>
        <taxon>Bacteria</taxon>
        <taxon>Pseudomonadati</taxon>
        <taxon>Pseudomonadota</taxon>
        <taxon>Gammaproteobacteria</taxon>
        <taxon>Lysobacterales</taxon>
        <taxon>Lysobacteraceae</taxon>
        <taxon>Stenotrophomonas</taxon>
    </lineage>
</organism>
<sequence length="85" mass="9280">MNNKPDFSGVSSRVDTTAQVVSQTSPPAPAQTHTVAKGDTLSAIARHYLGKATDWPKIFEANRDQLNDPDRIQIGQVLKIPSKHD</sequence>
<dbReference type="SMART" id="SM00257">
    <property type="entry name" value="LysM"/>
    <property type="match status" value="1"/>
</dbReference>
<dbReference type="InterPro" id="IPR052196">
    <property type="entry name" value="Bact_Kbp"/>
</dbReference>
<accession>A0A0R0C101</accession>
<protein>
    <submittedName>
        <fullName evidence="4">LysM peptidoglycan-binding domain-containing protein</fullName>
    </submittedName>
</protein>
<accession>A0A7W3V0R0</accession>
<reference evidence="3 5" key="1">
    <citation type="submission" date="2015-05" db="EMBL/GenBank/DDBJ databases">
        <title>Genome sequencing and analysis of members of genus Stenotrophomonas.</title>
        <authorList>
            <person name="Patil P.P."/>
            <person name="Midha S."/>
            <person name="Patil P.B."/>
        </authorList>
    </citation>
    <scope>NUCLEOTIDE SEQUENCE [LARGE SCALE GENOMIC DNA]</scope>
    <source>
        <strain evidence="3 5">DSM 17805</strain>
    </source>
</reference>
<dbReference type="Proteomes" id="UP000550609">
    <property type="component" value="Unassembled WGS sequence"/>
</dbReference>
<evidence type="ECO:0000259" key="2">
    <source>
        <dbReference type="PROSITE" id="PS51782"/>
    </source>
</evidence>
<evidence type="ECO:0000313" key="5">
    <source>
        <dbReference type="Proteomes" id="UP000051254"/>
    </source>
</evidence>
<evidence type="ECO:0000313" key="4">
    <source>
        <dbReference type="EMBL" id="MBB1117276.1"/>
    </source>
</evidence>
<dbReference type="InterPro" id="IPR036779">
    <property type="entry name" value="LysM_dom_sf"/>
</dbReference>
<reference evidence="4 6" key="2">
    <citation type="submission" date="2020-08" db="EMBL/GenBank/DDBJ databases">
        <title>Stenotrophomonas sp. W1S232.</title>
        <authorList>
            <person name="Deng Y."/>
        </authorList>
    </citation>
    <scope>NUCLEOTIDE SEQUENCE [LARGE SCALE GENOMIC DNA]</scope>
    <source>
        <strain evidence="4 6">W1S232</strain>
    </source>
</reference>
<dbReference type="PANTHER" id="PTHR34700:SF8">
    <property type="entry name" value="POTASSIUM BINDING PROTEIN KBP"/>
    <property type="match status" value="1"/>
</dbReference>
<dbReference type="InterPro" id="IPR018392">
    <property type="entry name" value="LysM"/>
</dbReference>
<dbReference type="PANTHER" id="PTHR34700">
    <property type="entry name" value="POTASSIUM BINDING PROTEIN KBP"/>
    <property type="match status" value="1"/>
</dbReference>